<reference evidence="1 2" key="1">
    <citation type="submission" date="2015-09" db="EMBL/GenBank/DDBJ databases">
        <title>Draft genome of the parasitic nematode Teladorsagia circumcincta isolate WARC Sus (inbred).</title>
        <authorList>
            <person name="Mitreva M."/>
        </authorList>
    </citation>
    <scope>NUCLEOTIDE SEQUENCE [LARGE SCALE GENOMIC DNA]</scope>
    <source>
        <strain evidence="1 2">S</strain>
    </source>
</reference>
<dbReference type="OrthoDB" id="5800121at2759"/>
<evidence type="ECO:0000313" key="2">
    <source>
        <dbReference type="Proteomes" id="UP000230423"/>
    </source>
</evidence>
<keyword evidence="2" id="KW-1185">Reference proteome</keyword>
<name>A0A2G9UZ84_TELCI</name>
<dbReference type="AlphaFoldDB" id="A0A2G9UZ84"/>
<dbReference type="Proteomes" id="UP000230423">
    <property type="component" value="Unassembled WGS sequence"/>
</dbReference>
<proteinExistence type="predicted"/>
<dbReference type="EMBL" id="KZ345133">
    <property type="protein sequence ID" value="PIO75535.1"/>
    <property type="molecule type" value="Genomic_DNA"/>
</dbReference>
<protein>
    <submittedName>
        <fullName evidence="1">Uncharacterized protein</fullName>
    </submittedName>
</protein>
<evidence type="ECO:0000313" key="1">
    <source>
        <dbReference type="EMBL" id="PIO75535.1"/>
    </source>
</evidence>
<organism evidence="1 2">
    <name type="scientific">Teladorsagia circumcincta</name>
    <name type="common">Brown stomach worm</name>
    <name type="synonym">Ostertagia circumcincta</name>
    <dbReference type="NCBI Taxonomy" id="45464"/>
    <lineage>
        <taxon>Eukaryota</taxon>
        <taxon>Metazoa</taxon>
        <taxon>Ecdysozoa</taxon>
        <taxon>Nematoda</taxon>
        <taxon>Chromadorea</taxon>
        <taxon>Rhabditida</taxon>
        <taxon>Rhabditina</taxon>
        <taxon>Rhabditomorpha</taxon>
        <taxon>Strongyloidea</taxon>
        <taxon>Trichostrongylidae</taxon>
        <taxon>Teladorsagia</taxon>
    </lineage>
</organism>
<gene>
    <name evidence="1" type="ORF">TELCIR_02424</name>
</gene>
<accession>A0A2G9UZ84</accession>
<sequence>MLRWIAGVTRLDHIRNDVIRERFGVAPIVDKMREARLRWRVRVSAAAKKRVVDKQRGVAIALAESLKDCVPDLNRIMAVGIDTKEDWATLFTAGRTPEKGEFYLTLDDAIKS</sequence>